<reference evidence="1 2" key="1">
    <citation type="submission" date="2018-05" db="EMBL/GenBank/DDBJ databases">
        <title>Integrated omic analyses show evidence that a Ca. Accumulibacter phosphatis strain performs denitrification under micro-aerobic conditions.</title>
        <authorList>
            <person name="Camejo P.Y."/>
            <person name="Katherine M.D."/>
            <person name="Daniel N.R."/>
        </authorList>
    </citation>
    <scope>NUCLEOTIDE SEQUENCE [LARGE SCALE GENOMIC DNA]</scope>
    <source>
        <strain evidence="1">UW-LDO-IC</strain>
    </source>
</reference>
<accession>A0A369XMQ1</accession>
<proteinExistence type="predicted"/>
<organism evidence="1 2">
    <name type="scientific">Candidatus Accumulibacter meliphilus</name>
    <dbReference type="NCBI Taxonomy" id="2211374"/>
    <lineage>
        <taxon>Bacteria</taxon>
        <taxon>Pseudomonadati</taxon>
        <taxon>Pseudomonadota</taxon>
        <taxon>Betaproteobacteria</taxon>
        <taxon>Candidatus Accumulibacter</taxon>
    </lineage>
</organism>
<gene>
    <name evidence="1" type="ORF">DVS81_13310</name>
</gene>
<dbReference type="EMBL" id="QPGA01000027">
    <property type="protein sequence ID" value="RDE50062.1"/>
    <property type="molecule type" value="Genomic_DNA"/>
</dbReference>
<dbReference type="Proteomes" id="UP000253831">
    <property type="component" value="Unassembled WGS sequence"/>
</dbReference>
<dbReference type="AlphaFoldDB" id="A0A369XMQ1"/>
<evidence type="ECO:0000313" key="2">
    <source>
        <dbReference type="Proteomes" id="UP000253831"/>
    </source>
</evidence>
<name>A0A369XMQ1_9PROT</name>
<sequence>MRFRSPADSAWHPQILRSKTMKAPKILPWVAHKTGISEDLALKLWRRAAGEAEEMTGRCDSSDYYRLAVERFIDLSEAEGNSVLVRDTPSVNCVFWLWRHQSRMSSMHLRAAQNVTRLFQSGINRMLRVQGPAV</sequence>
<protein>
    <submittedName>
        <fullName evidence="1">Uncharacterized protein</fullName>
    </submittedName>
</protein>
<comment type="caution">
    <text evidence="1">The sequence shown here is derived from an EMBL/GenBank/DDBJ whole genome shotgun (WGS) entry which is preliminary data.</text>
</comment>
<evidence type="ECO:0000313" key="1">
    <source>
        <dbReference type="EMBL" id="RDE50062.1"/>
    </source>
</evidence>